<organism evidence="2 3">
    <name type="scientific">Bacteroides thetaiotaomicron</name>
    <dbReference type="NCBI Taxonomy" id="818"/>
    <lineage>
        <taxon>Bacteria</taxon>
        <taxon>Pseudomonadati</taxon>
        <taxon>Bacteroidota</taxon>
        <taxon>Bacteroidia</taxon>
        <taxon>Bacteroidales</taxon>
        <taxon>Bacteroidaceae</taxon>
        <taxon>Bacteroides</taxon>
    </lineage>
</organism>
<feature type="domain" description="ORC1/DEAH AAA+ ATPase" evidence="1">
    <location>
        <begin position="45"/>
        <end position="178"/>
    </location>
</feature>
<sequence>MATQTLINPFSMRCGTAVPAELYVSRPVEEATITERVLGSYFNNLSIVGLPKTGKSTIVSHCIIEKAEQLAKDKTIVVYYQMGSTRSSLDFYKKVAKKFDGRFSLNYPDDQKYNSFAHPLVEEIRKTDCIEDITELLEDYFRRGRHIGYKHILVLDEFDHAHDIFTFEDFQFLREISYMPKDKICLVTCSRKPLNDIEKKAPDDKLSVFAQTFKTCPIGMYEEQNVIDYWAQSANFWKVKDSNKSFVKYVAGNNPWLMDVVNDFLFEHQDITDISDMLSGVKSSLMEGYDHLINILNSESLLNPSIQLVVGPLFDATPVQIEKLLKYGFLKTVTPQEKKAIYNGIELGPVVDANSYACFSDYCSWDFYRRYYANIPYAQIWSETENELRNLVKIYLSERYSNDWETEMQQNLTNNLPYRGFNVANWTSNVQRLKNNMNDMITRFPTMSGNHIVDFTLTSQIFNIFIKWDWTWFGNVFKGQKMDWHSKFDHLTNVRDPIAHNNPGDIKSEMELARTYCSEIKNCIISWKKTRSV</sequence>
<dbReference type="SUPFAM" id="SSF52540">
    <property type="entry name" value="P-loop containing nucleoside triphosphate hydrolases"/>
    <property type="match status" value="1"/>
</dbReference>
<dbReference type="EMBL" id="QSJP01000018">
    <property type="protein sequence ID" value="RHD84960.1"/>
    <property type="molecule type" value="Genomic_DNA"/>
</dbReference>
<dbReference type="Pfam" id="PF13401">
    <property type="entry name" value="AAA_22"/>
    <property type="match status" value="1"/>
</dbReference>
<proteinExistence type="predicted"/>
<evidence type="ECO:0000313" key="2">
    <source>
        <dbReference type="EMBL" id="RHD84960.1"/>
    </source>
</evidence>
<dbReference type="RefSeq" id="WP_117981745.1">
    <property type="nucleotide sequence ID" value="NZ_CABJDH010000031.1"/>
</dbReference>
<reference evidence="2 3" key="1">
    <citation type="submission" date="2018-08" db="EMBL/GenBank/DDBJ databases">
        <title>A genome reference for cultivated species of the human gut microbiota.</title>
        <authorList>
            <person name="Zou Y."/>
            <person name="Xue W."/>
            <person name="Luo G."/>
        </authorList>
    </citation>
    <scope>NUCLEOTIDE SEQUENCE [LARGE SCALE GENOMIC DNA]</scope>
    <source>
        <strain evidence="2 3">AM30-26</strain>
    </source>
</reference>
<gene>
    <name evidence="2" type="ORF">DW780_18170</name>
</gene>
<keyword evidence="2" id="KW-0547">Nucleotide-binding</keyword>
<comment type="caution">
    <text evidence="2">The sequence shown here is derived from an EMBL/GenBank/DDBJ whole genome shotgun (WGS) entry which is preliminary data.</text>
</comment>
<dbReference type="GO" id="GO:0016887">
    <property type="term" value="F:ATP hydrolysis activity"/>
    <property type="evidence" value="ECO:0007669"/>
    <property type="project" value="InterPro"/>
</dbReference>
<keyword evidence="2" id="KW-0067">ATP-binding</keyword>
<dbReference type="GO" id="GO:0005524">
    <property type="term" value="F:ATP binding"/>
    <property type="evidence" value="ECO:0007669"/>
    <property type="project" value="UniProtKB-KW"/>
</dbReference>
<evidence type="ECO:0000313" key="3">
    <source>
        <dbReference type="Proteomes" id="UP000284785"/>
    </source>
</evidence>
<dbReference type="Proteomes" id="UP000284785">
    <property type="component" value="Unassembled WGS sequence"/>
</dbReference>
<dbReference type="InterPro" id="IPR027417">
    <property type="entry name" value="P-loop_NTPase"/>
</dbReference>
<evidence type="ECO:0000259" key="1">
    <source>
        <dbReference type="Pfam" id="PF13401"/>
    </source>
</evidence>
<protein>
    <submittedName>
        <fullName evidence="2">ATP-binding protein</fullName>
    </submittedName>
</protein>
<dbReference type="Gene3D" id="3.40.50.300">
    <property type="entry name" value="P-loop containing nucleotide triphosphate hydrolases"/>
    <property type="match status" value="1"/>
</dbReference>
<name>A0A414HHT4_BACT4</name>
<dbReference type="AlphaFoldDB" id="A0A414HHT4"/>
<accession>A0A414HHT4</accession>
<dbReference type="InterPro" id="IPR049945">
    <property type="entry name" value="AAA_22"/>
</dbReference>